<protein>
    <submittedName>
        <fullName evidence="1">Inner spore coat protein H</fullName>
    </submittedName>
</protein>
<evidence type="ECO:0000313" key="2">
    <source>
        <dbReference type="Proteomes" id="UP000676917"/>
    </source>
</evidence>
<keyword evidence="1" id="KW-0167">Capsid protein</keyword>
<reference evidence="1" key="1">
    <citation type="submission" date="2021-03" db="EMBL/GenBank/DDBJ databases">
        <title>Antimicrobial resistance genes in bacteria isolated from Japanese honey, and their potential for conferring macrolide and lincosamide resistance in the American foulbrood pathogen Paenibacillus larvae.</title>
        <authorList>
            <person name="Okamoto M."/>
            <person name="Kumagai M."/>
            <person name="Kanamori H."/>
            <person name="Takamatsu D."/>
        </authorList>
    </citation>
    <scope>NUCLEOTIDE SEQUENCE</scope>
    <source>
        <strain evidence="1">J43TS3</strain>
    </source>
</reference>
<sequence>MEIQIPNFYINMKEEDLEELRSDIWNDLPLPANLIIDKSIYDIDISYRGSYTRPFRKRSYFIEFIEPDMFNGGREIHLNAEYRDPSLFRNKLSLDFFYDLGVLSPKSYHVNLIRNDVPKGVYLVLESVDDLFLTNRDLPIGPIYYAVNNNANFSYTRDGRKKRSRISGYRQKIGNKEDDEALRKLIDIINTTSDMEFSKTIPGFVNINKYIHWMIGAVCTMNNDGFTHNYALYQNTHTGLYEVIPWDYDATWGRKVDGGIMNCDYVPIQGKKGNYLCYRILQVQEFRKQYKERLEEVLETKFTVDYMENKITALHQQLLPHVMNDPYKKRKIDKFKNEPEIICQFILDRSNYLKQHFSELD</sequence>
<organism evidence="1 2">
    <name type="scientific">Ornithinibacillus bavariensis</name>
    <dbReference type="NCBI Taxonomy" id="545502"/>
    <lineage>
        <taxon>Bacteria</taxon>
        <taxon>Bacillati</taxon>
        <taxon>Bacillota</taxon>
        <taxon>Bacilli</taxon>
        <taxon>Bacillales</taxon>
        <taxon>Bacillaceae</taxon>
        <taxon>Ornithinibacillus</taxon>
    </lineage>
</organism>
<accession>A0A919XCE0</accession>
<dbReference type="Proteomes" id="UP000676917">
    <property type="component" value="Unassembled WGS sequence"/>
</dbReference>
<dbReference type="PANTHER" id="PTHR40050:SF1">
    <property type="entry name" value="INNER SPORE COAT PROTEIN H"/>
    <property type="match status" value="1"/>
</dbReference>
<dbReference type="EMBL" id="BORP01000005">
    <property type="protein sequence ID" value="GIO28085.1"/>
    <property type="molecule type" value="Genomic_DNA"/>
</dbReference>
<keyword evidence="2" id="KW-1185">Reference proteome</keyword>
<comment type="caution">
    <text evidence="1">The sequence shown here is derived from an EMBL/GenBank/DDBJ whole genome shotgun (WGS) entry which is preliminary data.</text>
</comment>
<dbReference type="InterPro" id="IPR014867">
    <property type="entry name" value="Spore_coat_CotH_CotH2/3/7"/>
</dbReference>
<dbReference type="Pfam" id="PF08757">
    <property type="entry name" value="CotH"/>
    <property type="match status" value="1"/>
</dbReference>
<name>A0A919XCE0_9BACI</name>
<keyword evidence="1" id="KW-0946">Virion</keyword>
<evidence type="ECO:0000313" key="1">
    <source>
        <dbReference type="EMBL" id="GIO28085.1"/>
    </source>
</evidence>
<gene>
    <name evidence="1" type="primary">cotH</name>
    <name evidence="1" type="ORF">J43TS3_26960</name>
</gene>
<dbReference type="PANTHER" id="PTHR40050">
    <property type="entry name" value="INNER SPORE COAT PROTEIN H"/>
    <property type="match status" value="1"/>
</dbReference>
<proteinExistence type="predicted"/>
<dbReference type="AlphaFoldDB" id="A0A919XCE0"/>